<dbReference type="Proteomes" id="UP000298663">
    <property type="component" value="Unassembled WGS sequence"/>
</dbReference>
<reference evidence="4 5" key="1">
    <citation type="journal article" date="2015" name="Genome Biol.">
        <title>Comparative genomics of Steinernema reveals deeply conserved gene regulatory networks.</title>
        <authorList>
            <person name="Dillman A.R."/>
            <person name="Macchietto M."/>
            <person name="Porter C.F."/>
            <person name="Rogers A."/>
            <person name="Williams B."/>
            <person name="Antoshechkin I."/>
            <person name="Lee M.M."/>
            <person name="Goodwin Z."/>
            <person name="Lu X."/>
            <person name="Lewis E.E."/>
            <person name="Goodrich-Blair H."/>
            <person name="Stock S.P."/>
            <person name="Adams B.J."/>
            <person name="Sternberg P.W."/>
            <person name="Mortazavi A."/>
        </authorList>
    </citation>
    <scope>NUCLEOTIDE SEQUENCE [LARGE SCALE GENOMIC DNA]</scope>
    <source>
        <strain evidence="4 5">ALL</strain>
    </source>
</reference>
<feature type="region of interest" description="Disordered" evidence="1">
    <location>
        <begin position="211"/>
        <end position="245"/>
    </location>
</feature>
<feature type="signal peptide" evidence="3">
    <location>
        <begin position="1"/>
        <end position="21"/>
    </location>
</feature>
<keyword evidence="2" id="KW-0472">Membrane</keyword>
<gene>
    <name evidence="4" type="ORF">L596_016049</name>
</gene>
<dbReference type="EMBL" id="AZBU02000004">
    <property type="protein sequence ID" value="TKR82307.1"/>
    <property type="molecule type" value="Genomic_DNA"/>
</dbReference>
<keyword evidence="3" id="KW-0732">Signal</keyword>
<evidence type="ECO:0000256" key="2">
    <source>
        <dbReference type="SAM" id="Phobius"/>
    </source>
</evidence>
<organism evidence="4 5">
    <name type="scientific">Steinernema carpocapsae</name>
    <name type="common">Entomopathogenic nematode</name>
    <dbReference type="NCBI Taxonomy" id="34508"/>
    <lineage>
        <taxon>Eukaryota</taxon>
        <taxon>Metazoa</taxon>
        <taxon>Ecdysozoa</taxon>
        <taxon>Nematoda</taxon>
        <taxon>Chromadorea</taxon>
        <taxon>Rhabditida</taxon>
        <taxon>Tylenchina</taxon>
        <taxon>Panagrolaimomorpha</taxon>
        <taxon>Strongyloidoidea</taxon>
        <taxon>Steinernematidae</taxon>
        <taxon>Steinernema</taxon>
    </lineage>
</organism>
<keyword evidence="5" id="KW-1185">Reference proteome</keyword>
<feature type="region of interest" description="Disordered" evidence="1">
    <location>
        <begin position="110"/>
        <end position="133"/>
    </location>
</feature>
<sequence length="256" mass="28290">MSALRLAAVFAVAACVALGSAAELEEFNKSFRVEYREKSGEAWKIVNVTGAFRHFHVFYETAMRLQTEGHEHCTFFSAVWAQLDISFYWIIPKLGTKELTPDEQKKFTDLKNSCSDKTPKKQDGEGDKTTADYDNRLPTKRTLVILTLVFGSLACCQLGTVLTILLIACFYKSSRCLPLNPSRGVVTAAAVAVAAATGRSARTVPDARIARRRPAAPRGIKTAATPRRSKAAAERKEPQEDEPEIGLHCDRVNLIR</sequence>
<evidence type="ECO:0000313" key="4">
    <source>
        <dbReference type="EMBL" id="TKR82307.1"/>
    </source>
</evidence>
<dbReference type="AlphaFoldDB" id="A0A4U5NGV0"/>
<protein>
    <submittedName>
        <fullName evidence="4">Uncharacterized protein</fullName>
    </submittedName>
</protein>
<accession>A0A4U5NGV0</accession>
<feature type="chain" id="PRO_5020880882" evidence="3">
    <location>
        <begin position="22"/>
        <end position="256"/>
    </location>
</feature>
<feature type="compositionally biased region" description="Basic and acidic residues" evidence="1">
    <location>
        <begin position="117"/>
        <end position="133"/>
    </location>
</feature>
<evidence type="ECO:0000256" key="1">
    <source>
        <dbReference type="SAM" id="MobiDB-lite"/>
    </source>
</evidence>
<comment type="caution">
    <text evidence="4">The sequence shown here is derived from an EMBL/GenBank/DDBJ whole genome shotgun (WGS) entry which is preliminary data.</text>
</comment>
<proteinExistence type="predicted"/>
<evidence type="ECO:0000256" key="3">
    <source>
        <dbReference type="SAM" id="SignalP"/>
    </source>
</evidence>
<reference evidence="4 5" key="2">
    <citation type="journal article" date="2019" name="G3 (Bethesda)">
        <title>Hybrid Assembly of the Genome of the Entomopathogenic Nematode Steinernema carpocapsae Identifies the X-Chromosome.</title>
        <authorList>
            <person name="Serra L."/>
            <person name="Macchietto M."/>
            <person name="Macias-Munoz A."/>
            <person name="McGill C.J."/>
            <person name="Rodriguez I.M."/>
            <person name="Rodriguez B."/>
            <person name="Murad R."/>
            <person name="Mortazavi A."/>
        </authorList>
    </citation>
    <scope>NUCLEOTIDE SEQUENCE [LARGE SCALE GENOMIC DNA]</scope>
    <source>
        <strain evidence="4 5">ALL</strain>
    </source>
</reference>
<name>A0A4U5NGV0_STECR</name>
<keyword evidence="2" id="KW-1133">Transmembrane helix</keyword>
<evidence type="ECO:0000313" key="5">
    <source>
        <dbReference type="Proteomes" id="UP000298663"/>
    </source>
</evidence>
<keyword evidence="2" id="KW-0812">Transmembrane</keyword>
<feature type="transmembrane region" description="Helical" evidence="2">
    <location>
        <begin position="143"/>
        <end position="171"/>
    </location>
</feature>